<sequence>MADWRPLSLHHPLYAGLAGLVLPSFADWPDQAELDALTGRCASPVRFVLGLEPDVYYEQHIAQTGEVPTRRRNWHDWFNALAWLAWPRAKTALNRRHVRAIARGEVRRGPARDAATLLDESGILIPVSDSHLGHLIDQMRWDALFLEHRQDWGSRIGAFALGHALWETGLAPFIGWCGKALVVQVDDGFFRMEHRAQRDWLDAWLAEQLDDDARLADTHRLWPLPLLGIPGWCADNEDPAFYANRDYFRSSRRAKSSTVTS</sequence>
<organism evidence="1 2">
    <name type="scientific">Paludibacterium paludis</name>
    <dbReference type="NCBI Taxonomy" id="1225769"/>
    <lineage>
        <taxon>Bacteria</taxon>
        <taxon>Pseudomonadati</taxon>
        <taxon>Pseudomonadota</taxon>
        <taxon>Betaproteobacteria</taxon>
        <taxon>Neisseriales</taxon>
        <taxon>Chromobacteriaceae</taxon>
        <taxon>Paludibacterium</taxon>
    </lineage>
</organism>
<dbReference type="Pfam" id="PF11227">
    <property type="entry name" value="DUF3025"/>
    <property type="match status" value="1"/>
</dbReference>
<evidence type="ECO:0008006" key="3">
    <source>
        <dbReference type="Google" id="ProtNLM"/>
    </source>
</evidence>
<evidence type="ECO:0000313" key="2">
    <source>
        <dbReference type="Proteomes" id="UP000645257"/>
    </source>
</evidence>
<dbReference type="InterPro" id="IPR021390">
    <property type="entry name" value="DUF3025"/>
</dbReference>
<name>A0A918P3E2_9NEIS</name>
<reference evidence="1" key="1">
    <citation type="journal article" date="2014" name="Int. J. Syst. Evol. Microbiol.">
        <title>Complete genome sequence of Corynebacterium casei LMG S-19264T (=DSM 44701T), isolated from a smear-ripened cheese.</title>
        <authorList>
            <consortium name="US DOE Joint Genome Institute (JGI-PGF)"/>
            <person name="Walter F."/>
            <person name="Albersmeier A."/>
            <person name="Kalinowski J."/>
            <person name="Ruckert C."/>
        </authorList>
    </citation>
    <scope>NUCLEOTIDE SEQUENCE</scope>
    <source>
        <strain evidence="1">KCTC 32182</strain>
    </source>
</reference>
<protein>
    <recommendedName>
        <fullName evidence="3">DUF3025 domain-containing protein</fullName>
    </recommendedName>
</protein>
<reference evidence="1" key="2">
    <citation type="submission" date="2020-09" db="EMBL/GenBank/DDBJ databases">
        <authorList>
            <person name="Sun Q."/>
            <person name="Kim S."/>
        </authorList>
    </citation>
    <scope>NUCLEOTIDE SEQUENCE</scope>
    <source>
        <strain evidence="1">KCTC 32182</strain>
    </source>
</reference>
<gene>
    <name evidence="1" type="ORF">GCM10011289_19990</name>
</gene>
<keyword evidence="2" id="KW-1185">Reference proteome</keyword>
<dbReference type="Proteomes" id="UP000645257">
    <property type="component" value="Unassembled WGS sequence"/>
</dbReference>
<proteinExistence type="predicted"/>
<evidence type="ECO:0000313" key="1">
    <source>
        <dbReference type="EMBL" id="GGY16667.1"/>
    </source>
</evidence>
<comment type="caution">
    <text evidence="1">The sequence shown here is derived from an EMBL/GenBank/DDBJ whole genome shotgun (WGS) entry which is preliminary data.</text>
</comment>
<dbReference type="EMBL" id="BMYX01000010">
    <property type="protein sequence ID" value="GGY16667.1"/>
    <property type="molecule type" value="Genomic_DNA"/>
</dbReference>
<accession>A0A918P3E2</accession>
<dbReference type="RefSeq" id="WP_189533858.1">
    <property type="nucleotide sequence ID" value="NZ_BMYX01000010.1"/>
</dbReference>
<dbReference type="AlphaFoldDB" id="A0A918P3E2"/>